<comment type="caution">
    <text evidence="2">The sequence shown here is derived from an EMBL/GenBank/DDBJ whole genome shotgun (WGS) entry which is preliminary data.</text>
</comment>
<dbReference type="Proteomes" id="UP000027192">
    <property type="component" value="Unassembled WGS sequence"/>
</dbReference>
<dbReference type="EMBL" id="JMIB01000021">
    <property type="protein sequence ID" value="KDM91614.1"/>
    <property type="molecule type" value="Genomic_DNA"/>
</dbReference>
<keyword evidence="1" id="KW-1133">Transmembrane helix</keyword>
<name>A0A066RMN7_9GAMM</name>
<evidence type="ECO:0000313" key="2">
    <source>
        <dbReference type="EMBL" id="KDM91614.1"/>
    </source>
</evidence>
<dbReference type="RefSeq" id="WP_051642023.1">
    <property type="nucleotide sequence ID" value="NZ_JAGSGC010000006.1"/>
</dbReference>
<feature type="transmembrane region" description="Helical" evidence="1">
    <location>
        <begin position="46"/>
        <end position="67"/>
    </location>
</feature>
<gene>
    <name evidence="2" type="ORF">EA58_11365</name>
</gene>
<organism evidence="2 3">
    <name type="scientific">Photobacterium galatheae</name>
    <dbReference type="NCBI Taxonomy" id="1654360"/>
    <lineage>
        <taxon>Bacteria</taxon>
        <taxon>Pseudomonadati</taxon>
        <taxon>Pseudomonadota</taxon>
        <taxon>Gammaproteobacteria</taxon>
        <taxon>Vibrionales</taxon>
        <taxon>Vibrionaceae</taxon>
        <taxon>Photobacterium</taxon>
    </lineage>
</organism>
<accession>A0A066RMN7</accession>
<feature type="transmembrane region" description="Helical" evidence="1">
    <location>
        <begin position="79"/>
        <end position="100"/>
    </location>
</feature>
<sequence>MKKAASSSVVDPRVRRPDGLQKLFLWLIVLDYFLLSHFLLRMHQMTLNAGTTISLLLFGYNGLLVYLCFKRARRGGDYYIIYPTLAAILLAFILFLYFFFLVA</sequence>
<keyword evidence="3" id="KW-1185">Reference proteome</keyword>
<dbReference type="STRING" id="1654360.EA58_11365"/>
<reference evidence="2 3" key="1">
    <citation type="submission" date="2014-04" db="EMBL/GenBank/DDBJ databases">
        <title>Draft genome sequence of Photobacterium halotolerans S2753: a solonamide, ngercheumicin and holomycin producer.</title>
        <authorList>
            <person name="Machado H.R."/>
            <person name="Gram L."/>
        </authorList>
    </citation>
    <scope>NUCLEOTIDE SEQUENCE [LARGE SCALE GENOMIC DNA]</scope>
    <source>
        <strain evidence="2 3">S2753</strain>
    </source>
</reference>
<feature type="transmembrane region" description="Helical" evidence="1">
    <location>
        <begin position="23"/>
        <end position="40"/>
    </location>
</feature>
<proteinExistence type="predicted"/>
<protein>
    <submittedName>
        <fullName evidence="2">Membrane protein</fullName>
    </submittedName>
</protein>
<dbReference type="AlphaFoldDB" id="A0A066RMN7"/>
<dbReference type="OrthoDB" id="5824172at2"/>
<evidence type="ECO:0000313" key="3">
    <source>
        <dbReference type="Proteomes" id="UP000027192"/>
    </source>
</evidence>
<keyword evidence="1" id="KW-0472">Membrane</keyword>
<keyword evidence="1" id="KW-0812">Transmembrane</keyword>
<evidence type="ECO:0000256" key="1">
    <source>
        <dbReference type="SAM" id="Phobius"/>
    </source>
</evidence>